<proteinExistence type="predicted"/>
<dbReference type="RefSeq" id="WP_090749578.1">
    <property type="nucleotide sequence ID" value="NZ_FOBW01000018.1"/>
</dbReference>
<organism evidence="2 3">
    <name type="scientific">Mesobacillus persicus</name>
    <dbReference type="NCBI Taxonomy" id="930146"/>
    <lineage>
        <taxon>Bacteria</taxon>
        <taxon>Bacillati</taxon>
        <taxon>Bacillota</taxon>
        <taxon>Bacilli</taxon>
        <taxon>Bacillales</taxon>
        <taxon>Bacillaceae</taxon>
        <taxon>Mesobacillus</taxon>
    </lineage>
</organism>
<dbReference type="InterPro" id="IPR027393">
    <property type="entry name" value="Virus_scaffolding_prot_C"/>
</dbReference>
<evidence type="ECO:0000259" key="1">
    <source>
        <dbReference type="SMART" id="SM00914"/>
    </source>
</evidence>
<evidence type="ECO:0000313" key="3">
    <source>
        <dbReference type="Proteomes" id="UP000198553"/>
    </source>
</evidence>
<dbReference type="STRING" id="930146.SAMN05192533_11867"/>
<gene>
    <name evidence="2" type="ORF">SAMN05192533_11867</name>
</gene>
<dbReference type="SMART" id="SM00914">
    <property type="entry name" value="IDEAL"/>
    <property type="match status" value="1"/>
</dbReference>
<dbReference type="Proteomes" id="UP000198553">
    <property type="component" value="Unassembled WGS sequence"/>
</dbReference>
<dbReference type="EMBL" id="FOBW01000018">
    <property type="protein sequence ID" value="SEN72216.1"/>
    <property type="molecule type" value="Genomic_DNA"/>
</dbReference>
<reference evidence="3" key="1">
    <citation type="submission" date="2016-10" db="EMBL/GenBank/DDBJ databases">
        <authorList>
            <person name="Varghese N."/>
            <person name="Submissions S."/>
        </authorList>
    </citation>
    <scope>NUCLEOTIDE SEQUENCE [LARGE SCALE GENOMIC DNA]</scope>
    <source>
        <strain evidence="3">B48,IBRC-M 10115,DSM 25386,CECT 8001</strain>
    </source>
</reference>
<protein>
    <submittedName>
        <fullName evidence="2">IDEAL domain-containing protein</fullName>
    </submittedName>
</protein>
<name>A0A1H8IW05_9BACI</name>
<dbReference type="AlphaFoldDB" id="A0A1H8IW05"/>
<dbReference type="Pfam" id="PF08858">
    <property type="entry name" value="IDEAL"/>
    <property type="match status" value="1"/>
</dbReference>
<dbReference type="OrthoDB" id="2427704at2"/>
<dbReference type="InterPro" id="IPR014957">
    <property type="entry name" value="IDEAL_dom"/>
</dbReference>
<sequence>MATNHHSVLKIGDWVKGESREGELIIGYVDSFTVIEEVVNVNVVTSDNQETVGKTIQLLSKQVKILPESNVKNKEQINYLIDLALSTGDEEWFLELSAKLKAMDKLVNEAIY</sequence>
<feature type="domain" description="IDEAL" evidence="1">
    <location>
        <begin position="65"/>
        <end position="100"/>
    </location>
</feature>
<evidence type="ECO:0000313" key="2">
    <source>
        <dbReference type="EMBL" id="SEN72216.1"/>
    </source>
</evidence>
<dbReference type="Gene3D" id="4.10.810.10">
    <property type="entry name" value="Virus Scaffolding Protein, Chain A"/>
    <property type="match status" value="1"/>
</dbReference>
<keyword evidence="3" id="KW-1185">Reference proteome</keyword>
<accession>A0A1H8IW05</accession>